<sequence>MSEHFRSLLRRHRFPACLKASTPHRGAANTARPPAPQCNYPRSTGGQSSLPTLSSIDHVQAVRPFEGEEKTVLRCVDGMQRHVVLVTFPFTRYASLANAAATIGGPREIEFEGYDPHQRPSRVDIVFWPRMDLEDDDLDDLPDEDEDEDMVVWCHRDARKARYDFYPFAPVLSTSADGHNRRHIPGDLAKVEGIHSYLFFLLRIFEHLAYGGTATVARLRLIPPQILDLNARP</sequence>
<evidence type="ECO:0000256" key="1">
    <source>
        <dbReference type="SAM" id="MobiDB-lite"/>
    </source>
</evidence>
<accession>A0AAF0Y174</accession>
<dbReference type="Proteomes" id="UP000827549">
    <property type="component" value="Chromosome 1"/>
</dbReference>
<gene>
    <name evidence="2" type="ORF">LOC62_01G001608</name>
</gene>
<keyword evidence="3" id="KW-1185">Reference proteome</keyword>
<feature type="region of interest" description="Disordered" evidence="1">
    <location>
        <begin position="21"/>
        <end position="48"/>
    </location>
</feature>
<evidence type="ECO:0000313" key="3">
    <source>
        <dbReference type="Proteomes" id="UP000827549"/>
    </source>
</evidence>
<evidence type="ECO:0000313" key="2">
    <source>
        <dbReference type="EMBL" id="WOO78055.1"/>
    </source>
</evidence>
<dbReference type="AlphaFoldDB" id="A0AAF0Y174"/>
<organism evidence="2 3">
    <name type="scientific">Vanrija pseudolonga</name>
    <dbReference type="NCBI Taxonomy" id="143232"/>
    <lineage>
        <taxon>Eukaryota</taxon>
        <taxon>Fungi</taxon>
        <taxon>Dikarya</taxon>
        <taxon>Basidiomycota</taxon>
        <taxon>Agaricomycotina</taxon>
        <taxon>Tremellomycetes</taxon>
        <taxon>Trichosporonales</taxon>
        <taxon>Trichosporonaceae</taxon>
        <taxon>Vanrija</taxon>
    </lineage>
</organism>
<name>A0AAF0Y174_9TREE</name>
<dbReference type="RefSeq" id="XP_062624087.1">
    <property type="nucleotide sequence ID" value="XM_062768103.1"/>
</dbReference>
<dbReference type="GeneID" id="87804863"/>
<proteinExistence type="predicted"/>
<protein>
    <submittedName>
        <fullName evidence="2">Uncharacterized protein</fullName>
    </submittedName>
</protein>
<dbReference type="EMBL" id="CP086714">
    <property type="protein sequence ID" value="WOO78055.1"/>
    <property type="molecule type" value="Genomic_DNA"/>
</dbReference>
<reference evidence="2" key="1">
    <citation type="submission" date="2023-10" db="EMBL/GenBank/DDBJ databases">
        <authorList>
            <person name="Noh H."/>
        </authorList>
    </citation>
    <scope>NUCLEOTIDE SEQUENCE</scope>
    <source>
        <strain evidence="2">DUCC4014</strain>
    </source>
</reference>